<dbReference type="Proteomes" id="UP000030669">
    <property type="component" value="Unassembled WGS sequence"/>
</dbReference>
<dbReference type="HOGENOM" id="CLU_1224886_0_0_1"/>
<dbReference type="RefSeq" id="XP_007868562.1">
    <property type="nucleotide sequence ID" value="XM_007870371.1"/>
</dbReference>
<evidence type="ECO:0000313" key="3">
    <source>
        <dbReference type="Proteomes" id="UP000030669"/>
    </source>
</evidence>
<proteinExistence type="predicted"/>
<name>S7Q041_GLOTA</name>
<dbReference type="GeneID" id="19309699"/>
<feature type="region of interest" description="Disordered" evidence="1">
    <location>
        <begin position="1"/>
        <end position="39"/>
    </location>
</feature>
<sequence>MTSSNASYLTEAALHESQPALKPKERLGEESDNNHSELVALHRDWQKTYLPQQRDETGLDADLLMSAERRALGQQPPLGSLADRAAVEASKHPRGGFFPPGPEELRQAALEDAARVAGGGAAVAPGGINLNTITEPEAELVQSQEEQILGYHPPKGSLAAEALSAVDTRANVPVSNEMAAEIMWQEMRRDDTQPAPRSIANLNEAQRLANLNEIDGGKRTLGDLGL</sequence>
<evidence type="ECO:0000313" key="2">
    <source>
        <dbReference type="EMBL" id="EPQ53296.1"/>
    </source>
</evidence>
<evidence type="ECO:0000256" key="1">
    <source>
        <dbReference type="SAM" id="MobiDB-lite"/>
    </source>
</evidence>
<dbReference type="OrthoDB" id="2799468at2759"/>
<dbReference type="STRING" id="670483.S7Q041"/>
<protein>
    <submittedName>
        <fullName evidence="2">Uncharacterized protein</fullName>
    </submittedName>
</protein>
<feature type="compositionally biased region" description="Basic and acidic residues" evidence="1">
    <location>
        <begin position="22"/>
        <end position="39"/>
    </location>
</feature>
<reference evidence="2 3" key="1">
    <citation type="journal article" date="2012" name="Science">
        <title>The Paleozoic origin of enzymatic lignin decomposition reconstructed from 31 fungal genomes.</title>
        <authorList>
            <person name="Floudas D."/>
            <person name="Binder M."/>
            <person name="Riley R."/>
            <person name="Barry K."/>
            <person name="Blanchette R.A."/>
            <person name="Henrissat B."/>
            <person name="Martinez A.T."/>
            <person name="Otillar R."/>
            <person name="Spatafora J.W."/>
            <person name="Yadav J.S."/>
            <person name="Aerts A."/>
            <person name="Benoit I."/>
            <person name="Boyd A."/>
            <person name="Carlson A."/>
            <person name="Copeland A."/>
            <person name="Coutinho P.M."/>
            <person name="de Vries R.P."/>
            <person name="Ferreira P."/>
            <person name="Findley K."/>
            <person name="Foster B."/>
            <person name="Gaskell J."/>
            <person name="Glotzer D."/>
            <person name="Gorecki P."/>
            <person name="Heitman J."/>
            <person name="Hesse C."/>
            <person name="Hori C."/>
            <person name="Igarashi K."/>
            <person name="Jurgens J.A."/>
            <person name="Kallen N."/>
            <person name="Kersten P."/>
            <person name="Kohler A."/>
            <person name="Kuees U."/>
            <person name="Kumar T.K.A."/>
            <person name="Kuo A."/>
            <person name="LaButti K."/>
            <person name="Larrondo L.F."/>
            <person name="Lindquist E."/>
            <person name="Ling A."/>
            <person name="Lombard V."/>
            <person name="Lucas S."/>
            <person name="Lundell T."/>
            <person name="Martin R."/>
            <person name="McLaughlin D.J."/>
            <person name="Morgenstern I."/>
            <person name="Morin E."/>
            <person name="Murat C."/>
            <person name="Nagy L.G."/>
            <person name="Nolan M."/>
            <person name="Ohm R.A."/>
            <person name="Patyshakuliyeva A."/>
            <person name="Rokas A."/>
            <person name="Ruiz-Duenas F.J."/>
            <person name="Sabat G."/>
            <person name="Salamov A."/>
            <person name="Samejima M."/>
            <person name="Schmutz J."/>
            <person name="Slot J.C."/>
            <person name="St John F."/>
            <person name="Stenlid J."/>
            <person name="Sun H."/>
            <person name="Sun S."/>
            <person name="Syed K."/>
            <person name="Tsang A."/>
            <person name="Wiebenga A."/>
            <person name="Young D."/>
            <person name="Pisabarro A."/>
            <person name="Eastwood D.C."/>
            <person name="Martin F."/>
            <person name="Cullen D."/>
            <person name="Grigoriev I.V."/>
            <person name="Hibbett D.S."/>
        </authorList>
    </citation>
    <scope>NUCLEOTIDE SEQUENCE [LARGE SCALE GENOMIC DNA]</scope>
    <source>
        <strain evidence="2 3">ATCC 11539</strain>
    </source>
</reference>
<dbReference type="AlphaFoldDB" id="S7Q041"/>
<keyword evidence="3" id="KW-1185">Reference proteome</keyword>
<accession>S7Q041</accession>
<dbReference type="KEGG" id="gtr:GLOTRDRAFT_95276"/>
<dbReference type="EMBL" id="KB469306">
    <property type="protein sequence ID" value="EPQ53296.1"/>
    <property type="molecule type" value="Genomic_DNA"/>
</dbReference>
<organism evidence="2 3">
    <name type="scientific">Gloeophyllum trabeum (strain ATCC 11539 / FP-39264 / Madison 617)</name>
    <name type="common">Brown rot fungus</name>
    <dbReference type="NCBI Taxonomy" id="670483"/>
    <lineage>
        <taxon>Eukaryota</taxon>
        <taxon>Fungi</taxon>
        <taxon>Dikarya</taxon>
        <taxon>Basidiomycota</taxon>
        <taxon>Agaricomycotina</taxon>
        <taxon>Agaricomycetes</taxon>
        <taxon>Gloeophyllales</taxon>
        <taxon>Gloeophyllaceae</taxon>
        <taxon>Gloeophyllum</taxon>
    </lineage>
</organism>
<gene>
    <name evidence="2" type="ORF">GLOTRDRAFT_95276</name>
</gene>